<name>A0A2W6A5Y4_9BACT</name>
<proteinExistence type="predicted"/>
<reference evidence="2 3" key="1">
    <citation type="journal article" date="2017" name="Nature">
        <title>Atmospheric trace gases support primary production in Antarctic desert surface soil.</title>
        <authorList>
            <person name="Ji M."/>
            <person name="Greening C."/>
            <person name="Vanwonterghem I."/>
            <person name="Carere C.R."/>
            <person name="Bay S.K."/>
            <person name="Steen J.A."/>
            <person name="Montgomery K."/>
            <person name="Lines T."/>
            <person name="Beardall J."/>
            <person name="van Dorst J."/>
            <person name="Snape I."/>
            <person name="Stott M.B."/>
            <person name="Hugenholtz P."/>
            <person name="Ferrari B.C."/>
        </authorList>
    </citation>
    <scope>NUCLEOTIDE SEQUENCE [LARGE SCALE GENOMIC DNA]</scope>
    <source>
        <strain evidence="2">RRmetagenome_bin12</strain>
    </source>
</reference>
<evidence type="ECO:0000313" key="4">
    <source>
        <dbReference type="Proteomes" id="UP000606991"/>
    </source>
</evidence>
<dbReference type="Proteomes" id="UP000248724">
    <property type="component" value="Unassembled WGS sequence"/>
</dbReference>
<reference evidence="2" key="2">
    <citation type="submission" date="2018-05" db="EMBL/GenBank/DDBJ databases">
        <authorList>
            <person name="Ferrari B."/>
        </authorList>
    </citation>
    <scope>NUCLEOTIDE SEQUENCE</scope>
    <source>
        <strain evidence="2">RRmetagenome_bin12</strain>
    </source>
</reference>
<accession>A0A934JW26</accession>
<dbReference type="EMBL" id="QHBU01000231">
    <property type="protein sequence ID" value="PZR78964.1"/>
    <property type="molecule type" value="Genomic_DNA"/>
</dbReference>
<dbReference type="RefSeq" id="WP_337311867.1">
    <property type="nucleotide sequence ID" value="NZ_JAEKNS010000100.1"/>
</dbReference>
<gene>
    <name evidence="2" type="ORF">DLM65_11720</name>
    <name evidence="1" type="ORF">JF886_09555</name>
</gene>
<dbReference type="EMBL" id="JAEKNS010000100">
    <property type="protein sequence ID" value="MBJ7595089.1"/>
    <property type="molecule type" value="Genomic_DNA"/>
</dbReference>
<accession>A0A2W6A5Y4</accession>
<dbReference type="Proteomes" id="UP000606991">
    <property type="component" value="Unassembled WGS sequence"/>
</dbReference>
<sequence>MPSTGSAAPATGGARARIPTTAERLRLPLHDRSQSRLAERWGFDLNAADASERAEALLAQAPADPDRLLLAAAVRSSRGDDRGAVAAAQAAVDADDGSARAHTTLATLLAGGDPGAAQRHAARAVELAPDDPIAVYNRGLTAWAVGDHRGARADFDRVAGLLGLAPLPWWQRWRRTR</sequence>
<dbReference type="Gene3D" id="1.25.40.10">
    <property type="entry name" value="Tetratricopeptide repeat domain"/>
    <property type="match status" value="1"/>
</dbReference>
<dbReference type="SUPFAM" id="SSF48452">
    <property type="entry name" value="TPR-like"/>
    <property type="match status" value="1"/>
</dbReference>
<evidence type="ECO:0008006" key="5">
    <source>
        <dbReference type="Google" id="ProtNLM"/>
    </source>
</evidence>
<evidence type="ECO:0000313" key="1">
    <source>
        <dbReference type="EMBL" id="MBJ7595089.1"/>
    </source>
</evidence>
<evidence type="ECO:0000313" key="3">
    <source>
        <dbReference type="Proteomes" id="UP000248724"/>
    </source>
</evidence>
<protein>
    <recommendedName>
        <fullName evidence="5">Tetratricopeptide repeat protein</fullName>
    </recommendedName>
</protein>
<reference evidence="1 4" key="3">
    <citation type="submission" date="2020-10" db="EMBL/GenBank/DDBJ databases">
        <title>Ca. Dormibacterota MAGs.</title>
        <authorList>
            <person name="Montgomery K."/>
        </authorList>
    </citation>
    <scope>NUCLEOTIDE SEQUENCE [LARGE SCALE GENOMIC DNA]</scope>
    <source>
        <strain evidence="1">SC8812_S17_18</strain>
    </source>
</reference>
<organism evidence="2 3">
    <name type="scientific">Candidatus Aeolococcus gillhamiae</name>
    <dbReference type="NCBI Taxonomy" id="3127015"/>
    <lineage>
        <taxon>Bacteria</taxon>
        <taxon>Bacillati</taxon>
        <taxon>Candidatus Dormiibacterota</taxon>
        <taxon>Candidatus Dormibacteria</taxon>
        <taxon>Candidatus Aeolococcales</taxon>
        <taxon>Candidatus Aeolococcaceae</taxon>
        <taxon>Candidatus Aeolococcus</taxon>
    </lineage>
</organism>
<evidence type="ECO:0000313" key="2">
    <source>
        <dbReference type="EMBL" id="PZR78964.1"/>
    </source>
</evidence>
<comment type="caution">
    <text evidence="2">The sequence shown here is derived from an EMBL/GenBank/DDBJ whole genome shotgun (WGS) entry which is preliminary data.</text>
</comment>
<dbReference type="InterPro" id="IPR011990">
    <property type="entry name" value="TPR-like_helical_dom_sf"/>
</dbReference>
<dbReference type="AlphaFoldDB" id="A0A2W6A5Y4"/>